<keyword evidence="3 6" id="KW-1133">Transmembrane helix</keyword>
<evidence type="ECO:0000313" key="7">
    <source>
        <dbReference type="EMBL" id="MBS4191180.1"/>
    </source>
</evidence>
<organism evidence="7 8">
    <name type="scientific">Cytobacillus citreus</name>
    <dbReference type="NCBI Taxonomy" id="2833586"/>
    <lineage>
        <taxon>Bacteria</taxon>
        <taxon>Bacillati</taxon>
        <taxon>Bacillota</taxon>
        <taxon>Bacilli</taxon>
        <taxon>Bacillales</taxon>
        <taxon>Bacillaceae</taxon>
        <taxon>Cytobacillus</taxon>
    </lineage>
</organism>
<feature type="transmembrane region" description="Helical" evidence="6">
    <location>
        <begin position="20"/>
        <end position="40"/>
    </location>
</feature>
<evidence type="ECO:0000256" key="4">
    <source>
        <dbReference type="ARBA" id="ARBA00023136"/>
    </source>
</evidence>
<protein>
    <submittedName>
        <fullName evidence="7">Phage holin family protein</fullName>
    </submittedName>
</protein>
<sequence length="124" mass="13527">MEQVQYLLNGFDITTIVGNVWYLALGFILFDVVTGLLAAGAEKKINSSINYIGLIRKVGEFVALAFLIFVDAFTGSNGIIIKIGVGLIVAYEGLSIVENFSRIGIDLKFLTKYFDPNKVGKGDK</sequence>
<comment type="caution">
    <text evidence="7">The sequence shown here is derived from an EMBL/GenBank/DDBJ whole genome shotgun (WGS) entry which is preliminary data.</text>
</comment>
<comment type="subcellular location">
    <subcellularLocation>
        <location evidence="1">Membrane</location>
        <topology evidence="1">Multi-pass membrane protein</topology>
    </subcellularLocation>
</comment>
<name>A0ABS5NTM5_9BACI</name>
<evidence type="ECO:0000256" key="2">
    <source>
        <dbReference type="ARBA" id="ARBA00022692"/>
    </source>
</evidence>
<accession>A0ABS5NTM5</accession>
<dbReference type="InterPro" id="IPR006480">
    <property type="entry name" value="Phage_holin_4_1"/>
</dbReference>
<reference evidence="7 8" key="1">
    <citation type="submission" date="2021-05" db="EMBL/GenBank/DDBJ databases">
        <title>Novel Bacillus species.</title>
        <authorList>
            <person name="Liu G."/>
        </authorList>
    </citation>
    <scope>NUCLEOTIDE SEQUENCE [LARGE SCALE GENOMIC DNA]</scope>
    <source>
        <strain evidence="7 8">FJAT-49705</strain>
    </source>
</reference>
<dbReference type="NCBIfam" id="TIGR01593">
    <property type="entry name" value="holin_tox_secr"/>
    <property type="match status" value="1"/>
</dbReference>
<dbReference type="Pfam" id="PF05105">
    <property type="entry name" value="Phage_holin_4_1"/>
    <property type="match status" value="1"/>
</dbReference>
<evidence type="ECO:0000256" key="6">
    <source>
        <dbReference type="SAM" id="Phobius"/>
    </source>
</evidence>
<dbReference type="Proteomes" id="UP000681027">
    <property type="component" value="Unassembled WGS sequence"/>
</dbReference>
<keyword evidence="4 6" id="KW-0472">Membrane</keyword>
<keyword evidence="2 6" id="KW-0812">Transmembrane</keyword>
<evidence type="ECO:0000256" key="3">
    <source>
        <dbReference type="ARBA" id="ARBA00022989"/>
    </source>
</evidence>
<feature type="transmembrane region" description="Helical" evidence="6">
    <location>
        <begin position="61"/>
        <end position="91"/>
    </location>
</feature>
<comment type="similarity">
    <text evidence="5">Belongs to the bacteriophage holin family. Cp-1 holin subfamily.</text>
</comment>
<dbReference type="EMBL" id="JAGYPM010000003">
    <property type="protein sequence ID" value="MBS4191180.1"/>
    <property type="molecule type" value="Genomic_DNA"/>
</dbReference>
<keyword evidence="8" id="KW-1185">Reference proteome</keyword>
<gene>
    <name evidence="7" type="ORF">KHA94_13405</name>
</gene>
<proteinExistence type="inferred from homology"/>
<evidence type="ECO:0000313" key="8">
    <source>
        <dbReference type="Proteomes" id="UP000681027"/>
    </source>
</evidence>
<evidence type="ECO:0000256" key="1">
    <source>
        <dbReference type="ARBA" id="ARBA00004141"/>
    </source>
</evidence>
<evidence type="ECO:0000256" key="5">
    <source>
        <dbReference type="ARBA" id="ARBA00023600"/>
    </source>
</evidence>